<dbReference type="Pfam" id="PF13635">
    <property type="entry name" value="DUF4143"/>
    <property type="match status" value="1"/>
</dbReference>
<dbReference type="EMBL" id="PEYU01000007">
    <property type="protein sequence ID" value="PIS22736.1"/>
    <property type="molecule type" value="Genomic_DNA"/>
</dbReference>
<comment type="caution">
    <text evidence="2">The sequence shown here is derived from an EMBL/GenBank/DDBJ whole genome shotgun (WGS) entry which is preliminary data.</text>
</comment>
<dbReference type="Proteomes" id="UP000231252">
    <property type="component" value="Unassembled WGS sequence"/>
</dbReference>
<sequence>MVMCQVSIIKHFCKRVVAGSAGEFSVNKIYNEFKSQGYKISKDSLYDYQDYVDNIYLARFIPKYAHSVVKSQMSQKKSYVIDQGLGVALDFTLAQDTGRLLETVVALELIKAEKQIAYYGNGSECDFVVVEKDQVTQAIQVTQELGNGGTKKREIAGLVNACKKFNLSTGSILTLDTDEELVVDGVEIKIIPAWKYLWNLPKTTG</sequence>
<evidence type="ECO:0000313" key="2">
    <source>
        <dbReference type="EMBL" id="PIS22736.1"/>
    </source>
</evidence>
<dbReference type="PANTHER" id="PTHR33295">
    <property type="entry name" value="ATPASE"/>
    <property type="match status" value="1"/>
</dbReference>
<dbReference type="AlphaFoldDB" id="A0A2H0XCT0"/>
<feature type="domain" description="DUF4143" evidence="1">
    <location>
        <begin position="9"/>
        <end position="141"/>
    </location>
</feature>
<protein>
    <recommendedName>
        <fullName evidence="1">DUF4143 domain-containing protein</fullName>
    </recommendedName>
</protein>
<accession>A0A2H0XCT0</accession>
<evidence type="ECO:0000313" key="3">
    <source>
        <dbReference type="Proteomes" id="UP000231252"/>
    </source>
</evidence>
<proteinExistence type="predicted"/>
<organism evidence="2 3">
    <name type="scientific">candidate division WWE3 bacterium CG08_land_8_20_14_0_20_41_10</name>
    <dbReference type="NCBI Taxonomy" id="1975085"/>
    <lineage>
        <taxon>Bacteria</taxon>
        <taxon>Katanobacteria</taxon>
    </lineage>
</organism>
<reference evidence="3" key="1">
    <citation type="submission" date="2017-09" db="EMBL/GenBank/DDBJ databases">
        <title>Depth-based differentiation of microbial function through sediment-hosted aquifers and enrichment of novel symbionts in the deep terrestrial subsurface.</title>
        <authorList>
            <person name="Probst A.J."/>
            <person name="Ladd B."/>
            <person name="Jarett J.K."/>
            <person name="Geller-Mcgrath D.E."/>
            <person name="Sieber C.M.K."/>
            <person name="Emerson J.B."/>
            <person name="Anantharaman K."/>
            <person name="Thomas B.C."/>
            <person name="Malmstrom R."/>
            <person name="Stieglmeier M."/>
            <person name="Klingl A."/>
            <person name="Woyke T."/>
            <person name="Ryan C.M."/>
            <person name="Banfield J.F."/>
        </authorList>
    </citation>
    <scope>NUCLEOTIDE SEQUENCE [LARGE SCALE GENOMIC DNA]</scope>
</reference>
<dbReference type="InterPro" id="IPR025420">
    <property type="entry name" value="DUF4143"/>
</dbReference>
<dbReference type="PANTHER" id="PTHR33295:SF8">
    <property type="entry name" value="AAA+ ATPASE DOMAIN-CONTAINING PROTEIN"/>
    <property type="match status" value="1"/>
</dbReference>
<gene>
    <name evidence="2" type="ORF">COT50_00360</name>
</gene>
<name>A0A2H0XCT0_UNCKA</name>
<evidence type="ECO:0000259" key="1">
    <source>
        <dbReference type="Pfam" id="PF13635"/>
    </source>
</evidence>